<dbReference type="RefSeq" id="WP_011491993.1">
    <property type="nucleotide sequence ID" value="NC_007952.1"/>
</dbReference>
<name>Q13ML6_PARXL</name>
<proteinExistence type="predicted"/>
<dbReference type="Proteomes" id="UP000001817">
    <property type="component" value="Chromosome 2"/>
</dbReference>
<dbReference type="OrthoDB" id="9256180at2"/>
<accession>Q13ML6</accession>
<evidence type="ECO:0000313" key="2">
    <source>
        <dbReference type="Proteomes" id="UP000001817"/>
    </source>
</evidence>
<dbReference type="EMBL" id="CP000271">
    <property type="protein sequence ID" value="ABE34673.1"/>
    <property type="molecule type" value="Genomic_DNA"/>
</dbReference>
<gene>
    <name evidence="1" type="ORF">Bxe_B1286</name>
</gene>
<reference evidence="1 2" key="1">
    <citation type="journal article" date="2006" name="Proc. Natl. Acad. Sci. U.S.A.">
        <title>Burkholderia xenovorans LB400 harbors a multi-replicon, 9.73-Mbp genome shaped for versatility.</title>
        <authorList>
            <person name="Chain P.S."/>
            <person name="Denef V.J."/>
            <person name="Konstantinidis K.T."/>
            <person name="Vergez L.M."/>
            <person name="Agullo L."/>
            <person name="Reyes V.L."/>
            <person name="Hauser L."/>
            <person name="Cordova M."/>
            <person name="Gomez L."/>
            <person name="Gonzalez M."/>
            <person name="Land M."/>
            <person name="Lao V."/>
            <person name="Larimer F."/>
            <person name="LiPuma J.J."/>
            <person name="Mahenthiralingam E."/>
            <person name="Malfatti S.A."/>
            <person name="Marx C.J."/>
            <person name="Parnell J.J."/>
            <person name="Ramette A."/>
            <person name="Richardson P."/>
            <person name="Seeger M."/>
            <person name="Smith D."/>
            <person name="Spilker T."/>
            <person name="Sul W.J."/>
            <person name="Tsoi T.V."/>
            <person name="Ulrich L.E."/>
            <person name="Zhulin I.B."/>
            <person name="Tiedje J.M."/>
        </authorList>
    </citation>
    <scope>NUCLEOTIDE SEQUENCE [LARGE SCALE GENOMIC DNA]</scope>
    <source>
        <strain evidence="1 2">LB400</strain>
    </source>
</reference>
<dbReference type="AlphaFoldDB" id="Q13ML6"/>
<dbReference type="KEGG" id="bxb:DR64_6598"/>
<dbReference type="KEGG" id="bxe:Bxe_B1286"/>
<organism evidence="1 2">
    <name type="scientific">Paraburkholderia xenovorans (strain LB400)</name>
    <dbReference type="NCBI Taxonomy" id="266265"/>
    <lineage>
        <taxon>Bacteria</taxon>
        <taxon>Pseudomonadati</taxon>
        <taxon>Pseudomonadota</taxon>
        <taxon>Betaproteobacteria</taxon>
        <taxon>Burkholderiales</taxon>
        <taxon>Burkholderiaceae</taxon>
        <taxon>Paraburkholderia</taxon>
    </lineage>
</organism>
<keyword evidence="2" id="KW-1185">Reference proteome</keyword>
<dbReference type="STRING" id="266265.Bxe_B1286"/>
<protein>
    <submittedName>
        <fullName evidence="1">Uncharacterized protein</fullName>
    </submittedName>
</protein>
<sequence length="79" mass="8976">MMEHHALAALKESIAGSNRIAKIIFDNFEAREMQEIRLNLICLTYDFALGKVLLQYYAKDGDYPDVEVSFSEMNALVCS</sequence>
<evidence type="ECO:0000313" key="1">
    <source>
        <dbReference type="EMBL" id="ABE34673.1"/>
    </source>
</evidence>